<dbReference type="PROSITE" id="PS51318">
    <property type="entry name" value="TAT"/>
    <property type="match status" value="1"/>
</dbReference>
<dbReference type="InterPro" id="IPR006311">
    <property type="entry name" value="TAT_signal"/>
</dbReference>
<proteinExistence type="predicted"/>
<evidence type="ECO:0000313" key="2">
    <source>
        <dbReference type="Proteomes" id="UP001596138"/>
    </source>
</evidence>
<reference evidence="2" key="1">
    <citation type="journal article" date="2019" name="Int. J. Syst. Evol. Microbiol.">
        <title>The Global Catalogue of Microorganisms (GCM) 10K type strain sequencing project: providing services to taxonomists for standard genome sequencing and annotation.</title>
        <authorList>
            <consortium name="The Broad Institute Genomics Platform"/>
            <consortium name="The Broad Institute Genome Sequencing Center for Infectious Disease"/>
            <person name="Wu L."/>
            <person name="Ma J."/>
        </authorList>
    </citation>
    <scope>NUCLEOTIDE SEQUENCE [LARGE SCALE GENOMIC DNA]</scope>
    <source>
        <strain evidence="2">CGMCC 4.7317</strain>
    </source>
</reference>
<protein>
    <submittedName>
        <fullName evidence="1">DUF1800 domain-containing protein</fullName>
    </submittedName>
</protein>
<dbReference type="EMBL" id="JBHSTI010000008">
    <property type="protein sequence ID" value="MFC6237754.1"/>
    <property type="molecule type" value="Genomic_DNA"/>
</dbReference>
<keyword evidence="2" id="KW-1185">Reference proteome</keyword>
<accession>A0ABW1T0H6</accession>
<organism evidence="1 2">
    <name type="scientific">Longivirga aurantiaca</name>
    <dbReference type="NCBI Taxonomy" id="1837743"/>
    <lineage>
        <taxon>Bacteria</taxon>
        <taxon>Bacillati</taxon>
        <taxon>Actinomycetota</taxon>
        <taxon>Actinomycetes</taxon>
        <taxon>Sporichthyales</taxon>
        <taxon>Sporichthyaceae</taxon>
        <taxon>Longivirga</taxon>
    </lineage>
</organism>
<dbReference type="Proteomes" id="UP001596138">
    <property type="component" value="Unassembled WGS sequence"/>
</dbReference>
<sequence>MSHADTALPSDVTTARPTRRRVLQGAAVVAAAAAVPVVAASPAAAATTGGSYITPSARHHLLRRASYGPSPKSLADVSRLGLAGWVEWQLAPYSIPDPQVGALLARLPVPNDGTAITTVKARLDAGTIDGWQQFMSVPKSLVIRSVWSTRQLHTVMEELWSDLFNVTVPHDGTNESRANYQYTIRSKALGRFEDLLWGITRHPAMLTYLNNRDSTKYAPNENQGRELLELHSIGVDAGYDENDIKNAARVLTGMTVNDDTGEFSYQSWMHWVGPVSVFGFTHANATAGGGETVAKALVSYLAKHPKTAQRVCYRIAQRFVSDDPSPALVAALAKTYTANNTAIAPVVRQVLASAEFASARGLKVRRPLEHVAATLRVMGVGPGPSGTDAVNSLVWQCRGMGQQPMAWSQPDGFPERAETWLSTATTLNRWSTSRYLVEGWGTGDLVRPDLATYLFGSTSPKTYGEMVDKASTKLFGRILPTPHRDAVITFLGAKPLSPLNPDSSVLTWRLRSWVSLLLDTPYHLYR</sequence>
<dbReference type="InterPro" id="IPR014917">
    <property type="entry name" value="DUF1800"/>
</dbReference>
<comment type="caution">
    <text evidence="1">The sequence shown here is derived from an EMBL/GenBank/DDBJ whole genome shotgun (WGS) entry which is preliminary data.</text>
</comment>
<dbReference type="RefSeq" id="WP_386765345.1">
    <property type="nucleotide sequence ID" value="NZ_JBHSTI010000008.1"/>
</dbReference>
<gene>
    <name evidence="1" type="ORF">ACFQGU_07675</name>
</gene>
<evidence type="ECO:0000313" key="1">
    <source>
        <dbReference type="EMBL" id="MFC6237754.1"/>
    </source>
</evidence>
<name>A0ABW1T0H6_9ACTN</name>
<dbReference type="Pfam" id="PF08811">
    <property type="entry name" value="DUF1800"/>
    <property type="match status" value="1"/>
</dbReference>